<dbReference type="InterPro" id="IPR016187">
    <property type="entry name" value="CTDL_fold"/>
</dbReference>
<reference evidence="3 4" key="1">
    <citation type="submission" date="2022-12" db="EMBL/GenBank/DDBJ databases">
        <title>Chromosome-level genome of Tegillarca granosa.</title>
        <authorList>
            <person name="Kim J."/>
        </authorList>
    </citation>
    <scope>NUCLEOTIDE SEQUENCE [LARGE SCALE GENOMIC DNA]</scope>
    <source>
        <strain evidence="3">Teg-2019</strain>
        <tissue evidence="3">Adductor muscle</tissue>
    </source>
</reference>
<dbReference type="PROSITE" id="PS50041">
    <property type="entry name" value="C_TYPE_LECTIN_2"/>
    <property type="match status" value="1"/>
</dbReference>
<dbReference type="InterPro" id="IPR016186">
    <property type="entry name" value="C-type_lectin-like/link_sf"/>
</dbReference>
<dbReference type="SUPFAM" id="SSF56436">
    <property type="entry name" value="C-type lectin-like"/>
    <property type="match status" value="1"/>
</dbReference>
<dbReference type="EMBL" id="JARBDR010000793">
    <property type="protein sequence ID" value="KAJ8307074.1"/>
    <property type="molecule type" value="Genomic_DNA"/>
</dbReference>
<accession>A0ABQ9EPD2</accession>
<dbReference type="Gene3D" id="3.10.100.10">
    <property type="entry name" value="Mannose-Binding Protein A, subunit A"/>
    <property type="match status" value="1"/>
</dbReference>
<evidence type="ECO:0000313" key="3">
    <source>
        <dbReference type="EMBL" id="KAJ8307074.1"/>
    </source>
</evidence>
<evidence type="ECO:0000259" key="2">
    <source>
        <dbReference type="PROSITE" id="PS50041"/>
    </source>
</evidence>
<name>A0ABQ9EPD2_TEGGR</name>
<comment type="caution">
    <text evidence="3">The sequence shown here is derived from an EMBL/GenBank/DDBJ whole genome shotgun (WGS) entry which is preliminary data.</text>
</comment>
<evidence type="ECO:0000313" key="4">
    <source>
        <dbReference type="Proteomes" id="UP001217089"/>
    </source>
</evidence>
<dbReference type="InterPro" id="IPR018378">
    <property type="entry name" value="C-type_lectin_CS"/>
</dbReference>
<dbReference type="PROSITE" id="PS00615">
    <property type="entry name" value="C_TYPE_LECTIN_1"/>
    <property type="match status" value="1"/>
</dbReference>
<dbReference type="InterPro" id="IPR001304">
    <property type="entry name" value="C-type_lectin-like"/>
</dbReference>
<proteinExistence type="predicted"/>
<evidence type="ECO:0000256" key="1">
    <source>
        <dbReference type="ARBA" id="ARBA00023157"/>
    </source>
</evidence>
<keyword evidence="4" id="KW-1185">Reference proteome</keyword>
<dbReference type="Pfam" id="PF00059">
    <property type="entry name" value="Lectin_C"/>
    <property type="match status" value="1"/>
</dbReference>
<dbReference type="Proteomes" id="UP001217089">
    <property type="component" value="Unassembled WGS sequence"/>
</dbReference>
<dbReference type="PANTHER" id="PTHR22803">
    <property type="entry name" value="MANNOSE, PHOSPHOLIPASE, LECTIN RECEPTOR RELATED"/>
    <property type="match status" value="1"/>
</dbReference>
<organism evidence="3 4">
    <name type="scientific">Tegillarca granosa</name>
    <name type="common">Malaysian cockle</name>
    <name type="synonym">Anadara granosa</name>
    <dbReference type="NCBI Taxonomy" id="220873"/>
    <lineage>
        <taxon>Eukaryota</taxon>
        <taxon>Metazoa</taxon>
        <taxon>Spiralia</taxon>
        <taxon>Lophotrochozoa</taxon>
        <taxon>Mollusca</taxon>
        <taxon>Bivalvia</taxon>
        <taxon>Autobranchia</taxon>
        <taxon>Pteriomorphia</taxon>
        <taxon>Arcoida</taxon>
        <taxon>Arcoidea</taxon>
        <taxon>Arcidae</taxon>
        <taxon>Tegillarca</taxon>
    </lineage>
</organism>
<sequence length="66" mass="7637">MKRYVWVDGTGTDFTNWFRGEPNNVKDSEDCVEYSAYTNAWNDNNCYISRSFICKAPSVLTIDART</sequence>
<gene>
    <name evidence="3" type="ORF">KUTeg_015158</name>
</gene>
<protein>
    <recommendedName>
        <fullName evidence="2">C-type lectin domain-containing protein</fullName>
    </recommendedName>
</protein>
<feature type="domain" description="C-type lectin" evidence="2">
    <location>
        <begin position="1"/>
        <end position="55"/>
    </location>
</feature>
<dbReference type="InterPro" id="IPR050111">
    <property type="entry name" value="C-type_lectin/snaclec_domain"/>
</dbReference>
<keyword evidence="1" id="KW-1015">Disulfide bond</keyword>